<reference evidence="1" key="1">
    <citation type="submission" date="2020-05" db="EMBL/GenBank/DDBJ databases">
        <authorList>
            <person name="Chiriac C."/>
            <person name="Salcher M."/>
            <person name="Ghai R."/>
            <person name="Kavagutti S V."/>
        </authorList>
    </citation>
    <scope>NUCLEOTIDE SEQUENCE</scope>
</reference>
<sequence length="179" mass="20077">MTSINASAFVSSCAYCDTRTVPRHRNRIARIVKCSFTVYICTSLCPRAADQRVDAHMTSTAAVAVRADCDTRTVPRHRNRFARIIACSFTIYICTCLCPRAIDQRVDTHMTSINASAVVAVGADCDTRTVPRHRHRNAREVACSFTVDIYADLVDSCHGLHMNRRNNINNTHQERCQSN</sequence>
<name>A0A6J7QHK8_9ZZZZ</name>
<accession>A0A6J7QHK8</accession>
<dbReference type="AlphaFoldDB" id="A0A6J7QHK8"/>
<protein>
    <submittedName>
        <fullName evidence="1">Unannotated protein</fullName>
    </submittedName>
</protein>
<organism evidence="1">
    <name type="scientific">freshwater metagenome</name>
    <dbReference type="NCBI Taxonomy" id="449393"/>
    <lineage>
        <taxon>unclassified sequences</taxon>
        <taxon>metagenomes</taxon>
        <taxon>ecological metagenomes</taxon>
    </lineage>
</organism>
<evidence type="ECO:0000313" key="1">
    <source>
        <dbReference type="EMBL" id="CAB5017097.1"/>
    </source>
</evidence>
<proteinExistence type="predicted"/>
<gene>
    <name evidence="1" type="ORF">UFOPK4098_00644</name>
</gene>
<dbReference type="EMBL" id="CAFBPN010000024">
    <property type="protein sequence ID" value="CAB5017097.1"/>
    <property type="molecule type" value="Genomic_DNA"/>
</dbReference>